<dbReference type="EMBL" id="HBUF01243275">
    <property type="protein sequence ID" value="CAG6677679.1"/>
    <property type="molecule type" value="Transcribed_RNA"/>
</dbReference>
<accession>A0A8D8SXH9</accession>
<evidence type="ECO:0000313" key="3">
    <source>
        <dbReference type="EMBL" id="CAG6677679.1"/>
    </source>
</evidence>
<reference evidence="3" key="1">
    <citation type="submission" date="2021-05" db="EMBL/GenBank/DDBJ databases">
        <authorList>
            <person name="Alioto T."/>
            <person name="Alioto T."/>
            <person name="Gomez Garrido J."/>
        </authorList>
    </citation>
    <scope>NUCLEOTIDE SEQUENCE</scope>
</reference>
<dbReference type="EMBL" id="HBUF01580310">
    <property type="protein sequence ID" value="CAG6770014.1"/>
    <property type="molecule type" value="Transcribed_RNA"/>
</dbReference>
<keyword evidence="1" id="KW-0472">Membrane</keyword>
<dbReference type="AlphaFoldDB" id="A0A8D8SXH9"/>
<dbReference type="InterPro" id="IPR022048">
    <property type="entry name" value="Envelope_fusion-like"/>
</dbReference>
<protein>
    <submittedName>
        <fullName evidence="3">Envelope fusion protein</fullName>
    </submittedName>
</protein>
<feature type="transmembrane region" description="Helical" evidence="1">
    <location>
        <begin position="561"/>
        <end position="583"/>
    </location>
</feature>
<dbReference type="Pfam" id="PF12259">
    <property type="entry name" value="Baculo_F"/>
    <property type="match status" value="1"/>
</dbReference>
<keyword evidence="1" id="KW-1133">Transmembrane helix</keyword>
<keyword evidence="2" id="KW-0732">Signal</keyword>
<evidence type="ECO:0000256" key="1">
    <source>
        <dbReference type="SAM" id="Phobius"/>
    </source>
</evidence>
<feature type="signal peptide" evidence="2">
    <location>
        <begin position="1"/>
        <end position="17"/>
    </location>
</feature>
<proteinExistence type="predicted"/>
<name>A0A8D8SXH9_9HEMI</name>
<keyword evidence="1" id="KW-0812">Transmembrane</keyword>
<evidence type="ECO:0000256" key="2">
    <source>
        <dbReference type="SAM" id="SignalP"/>
    </source>
</evidence>
<sequence length="603" mass="69972">MNLHLTVIFSFISVTSSLLLFEKVDEVLVEVDSWHLVLDINYDHILDEQLLITELVQDVNNSITEYRLQEWNAKMYFNTSEFGILKEFNNIVQRFSFYQKEVNSLLSILPKIKQKRGLIDLGGTLLNKLFGVMDSDDRKDIDNRIKDIESQNTQIIFDSTKQLTILKNLNSVNKNNTQTINQIVDHLAQYDKVIQSIYVEKYRDFNLTFLEIENYLNGIFMLKNIDICIDSAIRNINKFKQGLNYLFLGRVTSDILPEEIFFDFLTFLSSNLNKSLYLPYPVVKSKLMHFYNVVKDSVIIQNNKLILILEIPLLDDNYSFDLYEISYLPIFHPESKRFVVEESKAQYLAVNPNQTKFFYLDKLELNACHNILDSKMICKEHVIRYVKNSSLPLECIWNNFANLSVDHNPCNLLVLNTQSNLYVNTHYDSIYYSTTDQPINITFRCIIFNNTKLELVNSSLTISNVGQLSNAKGCKLLSENFEFIIESNFISKFKLTLPTVKKIDISFHLKHLMNETIPPLFNDSIVMAKFDNSAEFAINDLMQHYSEIQYKNENSATRNSISLGFLLFIFAIAGIIITIVIIIQNKIKMLILTTALELRTSKV</sequence>
<feature type="chain" id="PRO_5036262018" evidence="2">
    <location>
        <begin position="18"/>
        <end position="603"/>
    </location>
</feature>
<organism evidence="3">
    <name type="scientific">Cacopsylla melanoneura</name>
    <dbReference type="NCBI Taxonomy" id="428564"/>
    <lineage>
        <taxon>Eukaryota</taxon>
        <taxon>Metazoa</taxon>
        <taxon>Ecdysozoa</taxon>
        <taxon>Arthropoda</taxon>
        <taxon>Hexapoda</taxon>
        <taxon>Insecta</taxon>
        <taxon>Pterygota</taxon>
        <taxon>Neoptera</taxon>
        <taxon>Paraneoptera</taxon>
        <taxon>Hemiptera</taxon>
        <taxon>Sternorrhyncha</taxon>
        <taxon>Psylloidea</taxon>
        <taxon>Psyllidae</taxon>
        <taxon>Psyllinae</taxon>
        <taxon>Cacopsylla</taxon>
    </lineage>
</organism>